<dbReference type="PROSITE" id="PS50016">
    <property type="entry name" value="ZF_PHD_2"/>
    <property type="match status" value="1"/>
</dbReference>
<proteinExistence type="predicted"/>
<dbReference type="AlphaFoldDB" id="A0A1Y1HXI6"/>
<keyword evidence="10" id="KW-1185">Reference proteome</keyword>
<gene>
    <name evidence="9" type="ORF">KFL_001450080</name>
</gene>
<reference evidence="9 10" key="1">
    <citation type="journal article" date="2014" name="Nat. Commun.">
        <title>Klebsormidium flaccidum genome reveals primary factors for plant terrestrial adaptation.</title>
        <authorList>
            <person name="Hori K."/>
            <person name="Maruyama F."/>
            <person name="Fujisawa T."/>
            <person name="Togashi T."/>
            <person name="Yamamoto N."/>
            <person name="Seo M."/>
            <person name="Sato S."/>
            <person name="Yamada T."/>
            <person name="Mori H."/>
            <person name="Tajima N."/>
            <person name="Moriyama T."/>
            <person name="Ikeuchi M."/>
            <person name="Watanabe M."/>
            <person name="Wada H."/>
            <person name="Kobayashi K."/>
            <person name="Saito M."/>
            <person name="Masuda T."/>
            <person name="Sasaki-Sekimoto Y."/>
            <person name="Mashiguchi K."/>
            <person name="Awai K."/>
            <person name="Shimojima M."/>
            <person name="Masuda S."/>
            <person name="Iwai M."/>
            <person name="Nobusawa T."/>
            <person name="Narise T."/>
            <person name="Kondo S."/>
            <person name="Saito H."/>
            <person name="Sato R."/>
            <person name="Murakawa M."/>
            <person name="Ihara Y."/>
            <person name="Oshima-Yamada Y."/>
            <person name="Ohtaka K."/>
            <person name="Satoh M."/>
            <person name="Sonobe K."/>
            <person name="Ishii M."/>
            <person name="Ohtani R."/>
            <person name="Kanamori-Sato M."/>
            <person name="Honoki R."/>
            <person name="Miyazaki D."/>
            <person name="Mochizuki H."/>
            <person name="Umetsu J."/>
            <person name="Higashi K."/>
            <person name="Shibata D."/>
            <person name="Kamiya Y."/>
            <person name="Sato N."/>
            <person name="Nakamura Y."/>
            <person name="Tabata S."/>
            <person name="Ida S."/>
            <person name="Kurokawa K."/>
            <person name="Ohta H."/>
        </authorList>
    </citation>
    <scope>NUCLEOTIDE SEQUENCE [LARGE SCALE GENOMIC DNA]</scope>
    <source>
        <strain evidence="9 10">NIES-2285</strain>
    </source>
</reference>
<feature type="compositionally biased region" description="Basic and acidic residues" evidence="6">
    <location>
        <begin position="707"/>
        <end position="721"/>
    </location>
</feature>
<dbReference type="InterPro" id="IPR019787">
    <property type="entry name" value="Znf_PHD-finger"/>
</dbReference>
<name>A0A1Y1HXI6_KLENI</name>
<dbReference type="Pfam" id="PF00628">
    <property type="entry name" value="PHD"/>
    <property type="match status" value="1"/>
</dbReference>
<evidence type="ECO:0000256" key="5">
    <source>
        <dbReference type="SAM" id="Coils"/>
    </source>
</evidence>
<protein>
    <submittedName>
        <fullName evidence="9">FYVE/PHD zinc finger and BAH domain containing protein</fullName>
    </submittedName>
</protein>
<dbReference type="EMBL" id="DF237094">
    <property type="protein sequence ID" value="GAQ83355.1"/>
    <property type="molecule type" value="Genomic_DNA"/>
</dbReference>
<feature type="domain" description="PHD-type" evidence="7">
    <location>
        <begin position="578"/>
        <end position="631"/>
    </location>
</feature>
<feature type="compositionally biased region" description="Basic and acidic residues" evidence="6">
    <location>
        <begin position="314"/>
        <end position="324"/>
    </location>
</feature>
<evidence type="ECO:0000313" key="9">
    <source>
        <dbReference type="EMBL" id="GAQ83355.1"/>
    </source>
</evidence>
<keyword evidence="5" id="KW-0175">Coiled coil</keyword>
<feature type="compositionally biased region" description="Low complexity" evidence="6">
    <location>
        <begin position="385"/>
        <end position="396"/>
    </location>
</feature>
<feature type="compositionally biased region" description="Basic and acidic residues" evidence="6">
    <location>
        <begin position="74"/>
        <end position="83"/>
    </location>
</feature>
<dbReference type="PANTHER" id="PTHR47527">
    <property type="entry name" value="RING/FYVE/PHD ZINC FINGER SUPERFAMILY PROTEIN"/>
    <property type="match status" value="1"/>
</dbReference>
<feature type="compositionally biased region" description="Basic and acidic residues" evidence="6">
    <location>
        <begin position="135"/>
        <end position="144"/>
    </location>
</feature>
<dbReference type="InterPro" id="IPR011011">
    <property type="entry name" value="Znf_FYVE_PHD"/>
</dbReference>
<dbReference type="GO" id="GO:0008270">
    <property type="term" value="F:zinc ion binding"/>
    <property type="evidence" value="ECO:0007669"/>
    <property type="project" value="UniProtKB-KW"/>
</dbReference>
<keyword evidence="3" id="KW-0862">Zinc</keyword>
<feature type="region of interest" description="Disordered" evidence="6">
    <location>
        <begin position="60"/>
        <end position="239"/>
    </location>
</feature>
<dbReference type="Proteomes" id="UP000054558">
    <property type="component" value="Unassembled WGS sequence"/>
</dbReference>
<dbReference type="InterPro" id="IPR001965">
    <property type="entry name" value="Znf_PHD"/>
</dbReference>
<evidence type="ECO:0000259" key="8">
    <source>
        <dbReference type="PROSITE" id="PS51038"/>
    </source>
</evidence>
<dbReference type="GO" id="GO:0003682">
    <property type="term" value="F:chromatin binding"/>
    <property type="evidence" value="ECO:0007669"/>
    <property type="project" value="InterPro"/>
</dbReference>
<dbReference type="InterPro" id="IPR019786">
    <property type="entry name" value="Zinc_finger_PHD-type_CS"/>
</dbReference>
<dbReference type="Pfam" id="PF01426">
    <property type="entry name" value="BAH"/>
    <property type="match status" value="1"/>
</dbReference>
<keyword evidence="1" id="KW-0479">Metal-binding</keyword>
<feature type="region of interest" description="Disordered" evidence="6">
    <location>
        <begin position="314"/>
        <end position="339"/>
    </location>
</feature>
<evidence type="ECO:0000256" key="4">
    <source>
        <dbReference type="PROSITE-ProRule" id="PRU00146"/>
    </source>
</evidence>
<dbReference type="OrthoDB" id="787137at2759"/>
<feature type="region of interest" description="Disordered" evidence="6">
    <location>
        <begin position="1"/>
        <end position="27"/>
    </location>
</feature>
<dbReference type="PANTHER" id="PTHR47527:SF3">
    <property type="entry name" value="RING_FYVE_PHD ZINC FINGER SUPERFAMILY PROTEIN"/>
    <property type="match status" value="1"/>
</dbReference>
<dbReference type="STRING" id="105231.A0A1Y1HXI6"/>
<dbReference type="InterPro" id="IPR056699">
    <property type="entry name" value="DUF7797"/>
</dbReference>
<accession>A0A1Y1HXI6</accession>
<dbReference type="SMART" id="SM00439">
    <property type="entry name" value="BAH"/>
    <property type="match status" value="1"/>
</dbReference>
<dbReference type="OMA" id="KCYFPDD"/>
<evidence type="ECO:0000256" key="1">
    <source>
        <dbReference type="ARBA" id="ARBA00022723"/>
    </source>
</evidence>
<dbReference type="InterPro" id="IPR043151">
    <property type="entry name" value="BAH_sf"/>
</dbReference>
<feature type="coiled-coil region" evidence="5">
    <location>
        <begin position="493"/>
        <end position="548"/>
    </location>
</feature>
<keyword evidence="2 4" id="KW-0863">Zinc-finger</keyword>
<dbReference type="CDD" id="cd04370">
    <property type="entry name" value="BAH"/>
    <property type="match status" value="1"/>
</dbReference>
<dbReference type="InterPro" id="IPR001025">
    <property type="entry name" value="BAH_dom"/>
</dbReference>
<evidence type="ECO:0000256" key="3">
    <source>
        <dbReference type="ARBA" id="ARBA00022833"/>
    </source>
</evidence>
<feature type="domain" description="BAH" evidence="8">
    <location>
        <begin position="809"/>
        <end position="936"/>
    </location>
</feature>
<evidence type="ECO:0000256" key="6">
    <source>
        <dbReference type="SAM" id="MobiDB-lite"/>
    </source>
</evidence>
<evidence type="ECO:0000256" key="2">
    <source>
        <dbReference type="ARBA" id="ARBA00022771"/>
    </source>
</evidence>
<dbReference type="Pfam" id="PF25073">
    <property type="entry name" value="DUF7797"/>
    <property type="match status" value="1"/>
</dbReference>
<evidence type="ECO:0000259" key="7">
    <source>
        <dbReference type="PROSITE" id="PS50016"/>
    </source>
</evidence>
<dbReference type="PROSITE" id="PS01359">
    <property type="entry name" value="ZF_PHD_1"/>
    <property type="match status" value="1"/>
</dbReference>
<feature type="region of interest" description="Disordered" evidence="6">
    <location>
        <begin position="679"/>
        <end position="721"/>
    </location>
</feature>
<dbReference type="CDD" id="cd15489">
    <property type="entry name" value="PHD_SF"/>
    <property type="match status" value="1"/>
</dbReference>
<evidence type="ECO:0000313" key="10">
    <source>
        <dbReference type="Proteomes" id="UP000054558"/>
    </source>
</evidence>
<feature type="region of interest" description="Disordered" evidence="6">
    <location>
        <begin position="363"/>
        <end position="411"/>
    </location>
</feature>
<dbReference type="Gene3D" id="2.30.30.1150">
    <property type="match status" value="1"/>
</dbReference>
<dbReference type="SUPFAM" id="SSF57903">
    <property type="entry name" value="FYVE/PHD zinc finger"/>
    <property type="match status" value="1"/>
</dbReference>
<sequence length="939" mass="100093">MAEVQVSAAMEEAPPNGKLGELGESDGENTDVIASVTLAEVGSLLKELNVALPALQRVLDRVASDTAGAKRKRVSDTEEESRPAKHVVTSADGRDTVPQHETPTATDFKLLPGTPAQEAETMTPEAETAVPEVPEDTKSPRDGVEAIEDMPGQSESGTNGGADGGVVAKEGRTYETGFSEGAGPPDEHVDQRTPNESAYEVAHRSGTPLQADTHSADASADREGGTNQGRGSFPDNGVRNSVNNDEALLDRTSVILLTLSQLAKVRAGRPPTEVEDNLMAEAYENVYRLASKTLPNELVSKRAIDHTLRSLGLREAEVQERPDEQGDPSEAPEARIPRKVSPSVAALTAFAAQELLAKQTGAPSLTAGGAQPPGARSQITPATGPSYSQTPPSQTPARTPPNVRYGPPLAGQVTPTEAAAIALAAGQGKVLTELDQQLRAAGQQTPWQVGIPTGLPDRKSVQKKIEAHLREQQQLLTQFRQVELIEQHVSGKLAEVQQQLEAYMAQEREVEDQSLAMLREVQLKLSQLRQQSVALQTHQQQLAKAKKTILQKHVTIQTEKQILATAPFLSPRSSVDFPVTCPMCHQQETVTHAIIVCDVCERGYHTRCVLPPQTPPLPNDQEWACPLCKAQAPPAAPSVPARSAVPFQGGRFAGRASPLAVLAASLGASVSTAPGRVFPPAGGAANQGTSSVERSADLLGSRGRQRPAGEGDVSRPLRGDVIRGTPVLEGVVMQRPETPPLLLPAAETHARNGAEARPEEGDGALGTPADVSTALALTSAGPRSLTWVGGGLKQEDGSVLYRECVLNGRHYREGDTVELRSDTTGSPPFLGRIQALWEGTLPGEQRVRVTWCYAPSDIPSEVATPEASGVREVYESNHSDDNPVGSILGPCLLLPQQAFEAELEHRRMAGIGPLFPPLYLCNWSYDARSGKFLMKNQMA</sequence>
<feature type="compositionally biased region" description="Low complexity" evidence="6">
    <location>
        <begin position="114"/>
        <end position="132"/>
    </location>
</feature>
<dbReference type="Gene3D" id="2.30.30.490">
    <property type="match status" value="1"/>
</dbReference>
<dbReference type="PROSITE" id="PS51038">
    <property type="entry name" value="BAH"/>
    <property type="match status" value="1"/>
</dbReference>
<dbReference type="SMART" id="SM00249">
    <property type="entry name" value="PHD"/>
    <property type="match status" value="1"/>
</dbReference>
<organism evidence="9 10">
    <name type="scientific">Klebsormidium nitens</name>
    <name type="common">Green alga</name>
    <name type="synonym">Ulothrix nitens</name>
    <dbReference type="NCBI Taxonomy" id="105231"/>
    <lineage>
        <taxon>Eukaryota</taxon>
        <taxon>Viridiplantae</taxon>
        <taxon>Streptophyta</taxon>
        <taxon>Klebsormidiophyceae</taxon>
        <taxon>Klebsormidiales</taxon>
        <taxon>Klebsormidiaceae</taxon>
        <taxon>Klebsormidium</taxon>
    </lineage>
</organism>